<accession>A0A2U3DXH4</accession>
<dbReference type="Proteomes" id="UP000245956">
    <property type="component" value="Unassembled WGS sequence"/>
</dbReference>
<organism evidence="2 3">
    <name type="scientific">Purpureocillium lilacinum</name>
    <name type="common">Paecilomyces lilacinus</name>
    <dbReference type="NCBI Taxonomy" id="33203"/>
    <lineage>
        <taxon>Eukaryota</taxon>
        <taxon>Fungi</taxon>
        <taxon>Dikarya</taxon>
        <taxon>Ascomycota</taxon>
        <taxon>Pezizomycotina</taxon>
        <taxon>Sordariomycetes</taxon>
        <taxon>Hypocreomycetidae</taxon>
        <taxon>Hypocreales</taxon>
        <taxon>Ophiocordycipitaceae</taxon>
        <taxon>Purpureocillium</taxon>
    </lineage>
</organism>
<evidence type="ECO:0000313" key="3">
    <source>
        <dbReference type="Proteomes" id="UP000245956"/>
    </source>
</evidence>
<feature type="region of interest" description="Disordered" evidence="1">
    <location>
        <begin position="47"/>
        <end position="105"/>
    </location>
</feature>
<feature type="region of interest" description="Disordered" evidence="1">
    <location>
        <begin position="146"/>
        <end position="238"/>
    </location>
</feature>
<dbReference type="AlphaFoldDB" id="A0A2U3DXH4"/>
<proteinExistence type="predicted"/>
<feature type="compositionally biased region" description="Low complexity" evidence="1">
    <location>
        <begin position="216"/>
        <end position="228"/>
    </location>
</feature>
<feature type="compositionally biased region" description="Polar residues" evidence="1">
    <location>
        <begin position="195"/>
        <end position="207"/>
    </location>
</feature>
<comment type="caution">
    <text evidence="2">The sequence shown here is derived from an EMBL/GenBank/DDBJ whole genome shotgun (WGS) entry which is preliminary data.</text>
</comment>
<protein>
    <submittedName>
        <fullName evidence="2">Uncharacterized protein</fullName>
    </submittedName>
</protein>
<feature type="compositionally biased region" description="Pro residues" evidence="1">
    <location>
        <begin position="153"/>
        <end position="168"/>
    </location>
</feature>
<evidence type="ECO:0000313" key="2">
    <source>
        <dbReference type="EMBL" id="PWI66934.1"/>
    </source>
</evidence>
<reference evidence="2 3" key="1">
    <citation type="journal article" date="2016" name="Front. Microbiol.">
        <title>Genome and transcriptome sequences reveal the specific parasitism of the nematophagous Purpureocillium lilacinum 36-1.</title>
        <authorList>
            <person name="Xie J."/>
            <person name="Li S."/>
            <person name="Mo C."/>
            <person name="Xiao X."/>
            <person name="Peng D."/>
            <person name="Wang G."/>
            <person name="Xiao Y."/>
        </authorList>
    </citation>
    <scope>NUCLEOTIDE SEQUENCE [LARGE SCALE GENOMIC DNA]</scope>
    <source>
        <strain evidence="2 3">36-1</strain>
    </source>
</reference>
<dbReference type="EMBL" id="LCWV01000021">
    <property type="protein sequence ID" value="PWI66934.1"/>
    <property type="molecule type" value="Genomic_DNA"/>
</dbReference>
<name>A0A2U3DXH4_PURLI</name>
<evidence type="ECO:0000256" key="1">
    <source>
        <dbReference type="SAM" id="MobiDB-lite"/>
    </source>
</evidence>
<gene>
    <name evidence="2" type="ORF">PCL_04440</name>
</gene>
<sequence>MDPPGSSVSSRLVSSPVRVVLCSVAQASGPLDGWEHQPGGIRQTAWMDGMDRPSPPAQLTQRRFRPRARPDGTWEALSGPRPTGCVVSRGPLARQKPPKKEHPVGLTAQTGRAWSHPELHCLQLRCAVRVSPDHPIQAGAGGRAIYHSVHGPVPSPTRPPPPPPPSPPSCRNAGHPRQPVDRRSSSRHAGFPSSCDATRSDIATTVTHQHHHYHHQSIAATARSAASSRGKRQPPPLQEAAAASFLGVPVAGQARAGAG</sequence>